<dbReference type="Proteomes" id="UP000195447">
    <property type="component" value="Unassembled WGS sequence"/>
</dbReference>
<dbReference type="PIRSF" id="PIRSF037663">
    <property type="entry name" value="Acetyltransf_GNAT_prd"/>
    <property type="match status" value="1"/>
</dbReference>
<gene>
    <name evidence="2" type="ORF">B5F14_02365</name>
</gene>
<evidence type="ECO:0000313" key="3">
    <source>
        <dbReference type="Proteomes" id="UP000195447"/>
    </source>
</evidence>
<dbReference type="PROSITE" id="PS51186">
    <property type="entry name" value="GNAT"/>
    <property type="match status" value="1"/>
</dbReference>
<dbReference type="InterPro" id="IPR017255">
    <property type="entry name" value="AcTrfase_GNAT_prd"/>
</dbReference>
<dbReference type="SUPFAM" id="SSF55729">
    <property type="entry name" value="Acyl-CoA N-acyltransferases (Nat)"/>
    <property type="match status" value="1"/>
</dbReference>
<dbReference type="Gene3D" id="3.40.630.30">
    <property type="match status" value="1"/>
</dbReference>
<dbReference type="CDD" id="cd04301">
    <property type="entry name" value="NAT_SF"/>
    <property type="match status" value="1"/>
</dbReference>
<name>A0A1Y4LXY3_9FIRM</name>
<protein>
    <recommendedName>
        <fullName evidence="1">N-acetyltransferase domain-containing protein</fullName>
    </recommendedName>
</protein>
<dbReference type="EMBL" id="NFKM01000003">
    <property type="protein sequence ID" value="OUP61454.1"/>
    <property type="molecule type" value="Genomic_DNA"/>
</dbReference>
<proteinExistence type="predicted"/>
<dbReference type="Pfam" id="PF00583">
    <property type="entry name" value="Acetyltransf_1"/>
    <property type="match status" value="1"/>
</dbReference>
<comment type="caution">
    <text evidence="2">The sequence shown here is derived from an EMBL/GenBank/DDBJ whole genome shotgun (WGS) entry which is preliminary data.</text>
</comment>
<dbReference type="AlphaFoldDB" id="A0A1Y4LXY3"/>
<dbReference type="InterPro" id="IPR016181">
    <property type="entry name" value="Acyl_CoA_acyltransferase"/>
</dbReference>
<sequence length="140" mass="16725">MIRKMNSSDFEKVYKLVCHLEETCFDLDKMKMIMNELIHSHDIFVFEDTDNIIGYLDLKIEYQMHHCDKVAEIIEFCVDPKHRSQHIGAKLFEYAKTYAKDNGCVVLDLTTNQKRQRAHKFYENHGMDQTHYKYTLNLID</sequence>
<dbReference type="GO" id="GO:0016747">
    <property type="term" value="F:acyltransferase activity, transferring groups other than amino-acyl groups"/>
    <property type="evidence" value="ECO:0007669"/>
    <property type="project" value="InterPro"/>
</dbReference>
<organism evidence="2 3">
    <name type="scientific">Faecalitalea cylindroides</name>
    <dbReference type="NCBI Taxonomy" id="39483"/>
    <lineage>
        <taxon>Bacteria</taxon>
        <taxon>Bacillati</taxon>
        <taxon>Bacillota</taxon>
        <taxon>Erysipelotrichia</taxon>
        <taxon>Erysipelotrichales</taxon>
        <taxon>Erysipelotrichaceae</taxon>
        <taxon>Faecalitalea</taxon>
    </lineage>
</organism>
<keyword evidence="3" id="KW-1185">Reference proteome</keyword>
<dbReference type="InterPro" id="IPR000182">
    <property type="entry name" value="GNAT_dom"/>
</dbReference>
<evidence type="ECO:0000259" key="1">
    <source>
        <dbReference type="PROSITE" id="PS51186"/>
    </source>
</evidence>
<accession>A0A1Y4LXY3</accession>
<feature type="domain" description="N-acetyltransferase" evidence="1">
    <location>
        <begin position="1"/>
        <end position="140"/>
    </location>
</feature>
<evidence type="ECO:0000313" key="2">
    <source>
        <dbReference type="EMBL" id="OUP61454.1"/>
    </source>
</evidence>
<dbReference type="RefSeq" id="WP_087158241.1">
    <property type="nucleotide sequence ID" value="NZ_NFKM01000003.1"/>
</dbReference>
<reference evidence="3" key="1">
    <citation type="submission" date="2017-04" db="EMBL/GenBank/DDBJ databases">
        <title>Function of individual gut microbiota members based on whole genome sequencing of pure cultures obtained from chicken caecum.</title>
        <authorList>
            <person name="Medvecky M."/>
            <person name="Cejkova D."/>
            <person name="Polansky O."/>
            <person name="Karasova D."/>
            <person name="Kubasova T."/>
            <person name="Cizek A."/>
            <person name="Rychlik I."/>
        </authorList>
    </citation>
    <scope>NUCLEOTIDE SEQUENCE [LARGE SCALE GENOMIC DNA]</scope>
    <source>
        <strain evidence="3">An178</strain>
    </source>
</reference>